<reference evidence="1" key="1">
    <citation type="submission" date="2020-10" db="EMBL/GenBank/DDBJ databases">
        <title>Taxonomic study of unclassified bacteria belonging to the class Ktedonobacteria.</title>
        <authorList>
            <person name="Yabe S."/>
            <person name="Wang C.M."/>
            <person name="Zheng Y."/>
            <person name="Sakai Y."/>
            <person name="Cavaletti L."/>
            <person name="Monciardini P."/>
            <person name="Donadio S."/>
        </authorList>
    </citation>
    <scope>NUCLEOTIDE SEQUENCE</scope>
    <source>
        <strain evidence="1">ID150040</strain>
    </source>
</reference>
<name>A0A8J3IWE5_9CHLR</name>
<dbReference type="AlphaFoldDB" id="A0A8J3IWE5"/>
<comment type="caution">
    <text evidence="1">The sequence shown here is derived from an EMBL/GenBank/DDBJ whole genome shotgun (WGS) entry which is preliminary data.</text>
</comment>
<dbReference type="EMBL" id="BNJK01000002">
    <property type="protein sequence ID" value="GHO99748.1"/>
    <property type="molecule type" value="Genomic_DNA"/>
</dbReference>
<dbReference type="Proteomes" id="UP000597444">
    <property type="component" value="Unassembled WGS sequence"/>
</dbReference>
<proteinExistence type="predicted"/>
<dbReference type="Gene3D" id="2.130.10.10">
    <property type="entry name" value="YVTN repeat-like/Quinoprotein amine dehydrogenase"/>
    <property type="match status" value="1"/>
</dbReference>
<evidence type="ECO:0000313" key="1">
    <source>
        <dbReference type="EMBL" id="GHO99748.1"/>
    </source>
</evidence>
<gene>
    <name evidence="1" type="ORF">KSF_097960</name>
</gene>
<organism evidence="1 2">
    <name type="scientific">Reticulibacter mediterranei</name>
    <dbReference type="NCBI Taxonomy" id="2778369"/>
    <lineage>
        <taxon>Bacteria</taxon>
        <taxon>Bacillati</taxon>
        <taxon>Chloroflexota</taxon>
        <taxon>Ktedonobacteria</taxon>
        <taxon>Ktedonobacterales</taxon>
        <taxon>Reticulibacteraceae</taxon>
        <taxon>Reticulibacter</taxon>
    </lineage>
</organism>
<sequence length="82" mass="9207">MCKKQFPRPHSDKHTSGIGVARNELIWFIDSNGDSVLFFDPASQRFATYKLAANAHPHDGLQVSDNTISFPKEFENEAESVL</sequence>
<protein>
    <submittedName>
        <fullName evidence="1">Uncharacterized protein</fullName>
    </submittedName>
</protein>
<accession>A0A8J3IWE5</accession>
<keyword evidence="2" id="KW-1185">Reference proteome</keyword>
<evidence type="ECO:0000313" key="2">
    <source>
        <dbReference type="Proteomes" id="UP000597444"/>
    </source>
</evidence>
<dbReference type="InterPro" id="IPR015943">
    <property type="entry name" value="WD40/YVTN_repeat-like_dom_sf"/>
</dbReference>